<sequence>MRIETCCESNKCLMFVEQYALLCGLDNSKLLRRCVQSARQHAVDPVSKVVVSAWLRYERREDELVGVSGFHCVGRVLECLKAALVDGYDPNLAFDHCKCVEINDLGGQCICRVDVKPSLFYKRKGSKCLQVNSAKIDV</sequence>
<dbReference type="GO" id="GO:0010105">
    <property type="term" value="P:negative regulation of ethylene-activated signaling pathway"/>
    <property type="evidence" value="ECO:0007669"/>
    <property type="project" value="InterPro"/>
</dbReference>
<gene>
    <name evidence="1" type="ORF">POM88_012287</name>
</gene>
<dbReference type="PANTHER" id="PTHR44203:SF3">
    <property type="entry name" value="ETO1-LIKE PROTEIN 2"/>
    <property type="match status" value="1"/>
</dbReference>
<name>A0AAD8IX42_9APIA</name>
<dbReference type="Proteomes" id="UP001237642">
    <property type="component" value="Unassembled WGS sequence"/>
</dbReference>
<reference evidence="1" key="2">
    <citation type="submission" date="2023-05" db="EMBL/GenBank/DDBJ databases">
        <authorList>
            <person name="Schelkunov M.I."/>
        </authorList>
    </citation>
    <scope>NUCLEOTIDE SEQUENCE</scope>
    <source>
        <strain evidence="1">Hsosn_3</strain>
        <tissue evidence="1">Leaf</tissue>
    </source>
</reference>
<dbReference type="EMBL" id="JAUIZM010000003">
    <property type="protein sequence ID" value="KAK1393231.1"/>
    <property type="molecule type" value="Genomic_DNA"/>
</dbReference>
<evidence type="ECO:0000313" key="2">
    <source>
        <dbReference type="Proteomes" id="UP001237642"/>
    </source>
</evidence>
<proteinExistence type="predicted"/>
<accession>A0AAD8IX42</accession>
<protein>
    <submittedName>
        <fullName evidence="1">Uncharacterized protein</fullName>
    </submittedName>
</protein>
<comment type="caution">
    <text evidence="1">The sequence shown here is derived from an EMBL/GenBank/DDBJ whole genome shotgun (WGS) entry which is preliminary data.</text>
</comment>
<dbReference type="AlphaFoldDB" id="A0AAD8IX42"/>
<reference evidence="1" key="1">
    <citation type="submission" date="2023-02" db="EMBL/GenBank/DDBJ databases">
        <title>Genome of toxic invasive species Heracleum sosnowskyi carries increased number of genes despite the absence of recent whole-genome duplications.</title>
        <authorList>
            <person name="Schelkunov M."/>
            <person name="Shtratnikova V."/>
            <person name="Makarenko M."/>
            <person name="Klepikova A."/>
            <person name="Omelchenko D."/>
            <person name="Novikova G."/>
            <person name="Obukhova E."/>
            <person name="Bogdanov V."/>
            <person name="Penin A."/>
            <person name="Logacheva M."/>
        </authorList>
    </citation>
    <scope>NUCLEOTIDE SEQUENCE</scope>
    <source>
        <strain evidence="1">Hsosn_3</strain>
        <tissue evidence="1">Leaf</tissue>
    </source>
</reference>
<dbReference type="InterPro" id="IPR044631">
    <property type="entry name" value="ETO1-like"/>
</dbReference>
<dbReference type="PANTHER" id="PTHR44203">
    <property type="entry name" value="ETO1-RELATED"/>
    <property type="match status" value="1"/>
</dbReference>
<organism evidence="1 2">
    <name type="scientific">Heracleum sosnowskyi</name>
    <dbReference type="NCBI Taxonomy" id="360622"/>
    <lineage>
        <taxon>Eukaryota</taxon>
        <taxon>Viridiplantae</taxon>
        <taxon>Streptophyta</taxon>
        <taxon>Embryophyta</taxon>
        <taxon>Tracheophyta</taxon>
        <taxon>Spermatophyta</taxon>
        <taxon>Magnoliopsida</taxon>
        <taxon>eudicotyledons</taxon>
        <taxon>Gunneridae</taxon>
        <taxon>Pentapetalae</taxon>
        <taxon>asterids</taxon>
        <taxon>campanulids</taxon>
        <taxon>Apiales</taxon>
        <taxon>Apiaceae</taxon>
        <taxon>Apioideae</taxon>
        <taxon>apioid superclade</taxon>
        <taxon>Tordylieae</taxon>
        <taxon>Tordyliinae</taxon>
        <taxon>Heracleum</taxon>
    </lineage>
</organism>
<evidence type="ECO:0000313" key="1">
    <source>
        <dbReference type="EMBL" id="KAK1393231.1"/>
    </source>
</evidence>
<keyword evidence="2" id="KW-1185">Reference proteome</keyword>